<evidence type="ECO:0000313" key="1">
    <source>
        <dbReference type="EMBL" id="MBE8611529.1"/>
    </source>
</evidence>
<dbReference type="InterPro" id="IPR019289">
    <property type="entry name" value="Phage_tail_E/E"/>
</dbReference>
<organism evidence="1 2">
    <name type="scientific">Morganella morganii</name>
    <name type="common">Proteus morganii</name>
    <dbReference type="NCBI Taxonomy" id="582"/>
    <lineage>
        <taxon>Bacteria</taxon>
        <taxon>Pseudomonadati</taxon>
        <taxon>Pseudomonadota</taxon>
        <taxon>Gammaproteobacteria</taxon>
        <taxon>Enterobacterales</taxon>
        <taxon>Morganellaceae</taxon>
        <taxon>Morganella</taxon>
    </lineage>
</organism>
<dbReference type="Pfam" id="PF10109">
    <property type="entry name" value="Phage_TAC_7"/>
    <property type="match status" value="1"/>
</dbReference>
<proteinExistence type="predicted"/>
<dbReference type="Proteomes" id="UP000650477">
    <property type="component" value="Unassembled WGS sequence"/>
</dbReference>
<dbReference type="AlphaFoldDB" id="A0A8I0U514"/>
<protein>
    <submittedName>
        <fullName evidence="1">Phage tail assembly protein</fullName>
    </submittedName>
</protein>
<reference evidence="1" key="1">
    <citation type="submission" date="2017-12" db="EMBL/GenBank/DDBJ databases">
        <title>Genome sequencing and analysis.</title>
        <authorList>
            <person name="Huang Y.-T."/>
        </authorList>
    </citation>
    <scope>NUCLEOTIDE SEQUENCE</scope>
    <source>
        <strain evidence="1">VGH116</strain>
    </source>
</reference>
<dbReference type="EMBL" id="PKLF01000003">
    <property type="protein sequence ID" value="MBE8611529.1"/>
    <property type="molecule type" value="Genomic_DNA"/>
</dbReference>
<evidence type="ECO:0000313" key="2">
    <source>
        <dbReference type="Proteomes" id="UP000650477"/>
    </source>
</evidence>
<dbReference type="RefSeq" id="WP_193829488.1">
    <property type="nucleotide sequence ID" value="NZ_PKLF01000003.1"/>
</dbReference>
<accession>A0A8I0U514</accession>
<comment type="caution">
    <text evidence="1">The sequence shown here is derived from an EMBL/GenBank/DDBJ whole genome shotgun (WGS) entry which is preliminary data.</text>
</comment>
<gene>
    <name evidence="1" type="ORF">CYG68_03750</name>
</gene>
<sequence>MEQPTYTAADTTDTATTNIVTTGTSEVYSLKYPYTLPTGDELKQVSLHRLKVADMKMAKRQFKHAEDWDEALIARMTDLNPEDLADMDLEDYQVLSRRFRQFAGLDSE</sequence>
<name>A0A8I0U514_MORMO</name>